<reference evidence="2" key="2">
    <citation type="journal article" date="2016" name="Sci. Rep.">
        <title>Dictyocaulus viviparus genome, variome and transcriptome elucidate lungworm biology and support future intervention.</title>
        <authorList>
            <person name="McNulty S.N."/>
            <person name="Strube C."/>
            <person name="Rosa B.A."/>
            <person name="Martin J.C."/>
            <person name="Tyagi R."/>
            <person name="Choi Y.J."/>
            <person name="Wang Q."/>
            <person name="Hallsworth Pepin K."/>
            <person name="Zhang X."/>
            <person name="Ozersky P."/>
            <person name="Wilson R.K."/>
            <person name="Sternberg P.W."/>
            <person name="Gasser R.B."/>
            <person name="Mitreva M."/>
        </authorList>
    </citation>
    <scope>NUCLEOTIDE SEQUENCE [LARGE SCALE GENOMIC DNA]</scope>
    <source>
        <strain evidence="2">HannoverDv2000</strain>
    </source>
</reference>
<dbReference type="CDD" id="cd00084">
    <property type="entry name" value="HMG-box_SF"/>
    <property type="match status" value="1"/>
</dbReference>
<organism evidence="1 2">
    <name type="scientific">Dictyocaulus viviparus</name>
    <name type="common">Bovine lungworm</name>
    <dbReference type="NCBI Taxonomy" id="29172"/>
    <lineage>
        <taxon>Eukaryota</taxon>
        <taxon>Metazoa</taxon>
        <taxon>Ecdysozoa</taxon>
        <taxon>Nematoda</taxon>
        <taxon>Chromadorea</taxon>
        <taxon>Rhabditida</taxon>
        <taxon>Rhabditina</taxon>
        <taxon>Rhabditomorpha</taxon>
        <taxon>Strongyloidea</taxon>
        <taxon>Metastrongylidae</taxon>
        <taxon>Dictyocaulus</taxon>
    </lineage>
</organism>
<dbReference type="OrthoDB" id="20772at2759"/>
<accession>A0A0D8XD98</accession>
<dbReference type="InterPro" id="IPR036910">
    <property type="entry name" value="HMG_box_dom_sf"/>
</dbReference>
<reference evidence="1 2" key="1">
    <citation type="submission" date="2013-11" db="EMBL/GenBank/DDBJ databases">
        <title>Draft genome of the bovine lungworm Dictyocaulus viviparus.</title>
        <authorList>
            <person name="Mitreva M."/>
        </authorList>
    </citation>
    <scope>NUCLEOTIDE SEQUENCE [LARGE SCALE GENOMIC DNA]</scope>
    <source>
        <strain evidence="1 2">HannoverDv2000</strain>
    </source>
</reference>
<evidence type="ECO:0000313" key="1">
    <source>
        <dbReference type="EMBL" id="KJH41629.1"/>
    </source>
</evidence>
<protein>
    <submittedName>
        <fullName evidence="1">Uncharacterized protein</fullName>
    </submittedName>
</protein>
<evidence type="ECO:0000313" key="2">
    <source>
        <dbReference type="Proteomes" id="UP000053766"/>
    </source>
</evidence>
<dbReference type="EMBL" id="KN716787">
    <property type="protein sequence ID" value="KJH41629.1"/>
    <property type="molecule type" value="Genomic_DNA"/>
</dbReference>
<keyword evidence="2" id="KW-1185">Reference proteome</keyword>
<dbReference type="PANTHER" id="PTHR23099">
    <property type="entry name" value="TRANSCRIPTIONAL REGULATOR"/>
    <property type="match status" value="1"/>
</dbReference>
<name>A0A0D8XD98_DICVI</name>
<sequence>MSSTYTIEVTIRRHTKSLNVERWRCGICKCSFTLNVCARPKNSGVVPVLNPFAKFVKENYAKHKNPSVKHGEVMRTLSQLYKKDVSTREILTFTLEDELDMNMLSINN</sequence>
<dbReference type="Proteomes" id="UP000053766">
    <property type="component" value="Unassembled WGS sequence"/>
</dbReference>
<dbReference type="STRING" id="29172.A0A0D8XD98"/>
<gene>
    <name evidence="1" type="ORF">DICVIV_12395</name>
</gene>
<dbReference type="AlphaFoldDB" id="A0A0D8XD98"/>
<dbReference type="GO" id="GO:0005634">
    <property type="term" value="C:nucleus"/>
    <property type="evidence" value="ECO:0007669"/>
    <property type="project" value="TreeGrafter"/>
</dbReference>
<proteinExistence type="predicted"/>
<dbReference type="PANTHER" id="PTHR23099:SF0">
    <property type="entry name" value="GERM CELL NUCLEAR ACIDIC PROTEIN"/>
    <property type="match status" value="1"/>
</dbReference>
<dbReference type="SUPFAM" id="SSF47095">
    <property type="entry name" value="HMG-box"/>
    <property type="match status" value="1"/>
</dbReference>